<name>A0ABX0A7P7_9GAMM</name>
<proteinExistence type="predicted"/>
<evidence type="ECO:0000313" key="3">
    <source>
        <dbReference type="Proteomes" id="UP001429354"/>
    </source>
</evidence>
<gene>
    <name evidence="2" type="ORF">DT603_01695</name>
</gene>
<organism evidence="2 3">
    <name type="scientific">Pseudoxanthomonas gei</name>
    <dbReference type="NCBI Taxonomy" id="1383030"/>
    <lineage>
        <taxon>Bacteria</taxon>
        <taxon>Pseudomonadati</taxon>
        <taxon>Pseudomonadota</taxon>
        <taxon>Gammaproteobacteria</taxon>
        <taxon>Lysobacterales</taxon>
        <taxon>Lysobacteraceae</taxon>
        <taxon>Pseudoxanthomonas</taxon>
    </lineage>
</organism>
<protein>
    <recommendedName>
        <fullName evidence="4">Lipoprotein</fullName>
    </recommendedName>
</protein>
<keyword evidence="3" id="KW-1185">Reference proteome</keyword>
<evidence type="ECO:0000313" key="2">
    <source>
        <dbReference type="EMBL" id="NDK37558.1"/>
    </source>
</evidence>
<dbReference type="RefSeq" id="WP_162348109.1">
    <property type="nucleotide sequence ID" value="NZ_QOVG01000001.1"/>
</dbReference>
<sequence>MYSRTLLILAAACLSACADRPAPAPAASTDPVAPVLPATNPLPVAAPAADLSTVPAGFIVSTNEPFWQARVDGASLALAGADGERKLVVESNEVSATGRHVLARDAGGTLEVTVTDKACQDDMSGAAFPFTGSLSFDGAAGSHGCARRLTDPLPAVPNQ</sequence>
<accession>A0ABX0A7P7</accession>
<comment type="caution">
    <text evidence="2">The sequence shown here is derived from an EMBL/GenBank/DDBJ whole genome shotgun (WGS) entry which is preliminary data.</text>
</comment>
<feature type="signal peptide" evidence="1">
    <location>
        <begin position="1"/>
        <end position="18"/>
    </location>
</feature>
<dbReference type="Proteomes" id="UP001429354">
    <property type="component" value="Unassembled WGS sequence"/>
</dbReference>
<evidence type="ECO:0000256" key="1">
    <source>
        <dbReference type="SAM" id="SignalP"/>
    </source>
</evidence>
<feature type="chain" id="PRO_5047504386" description="Lipoprotein" evidence="1">
    <location>
        <begin position="19"/>
        <end position="159"/>
    </location>
</feature>
<reference evidence="2 3" key="1">
    <citation type="submission" date="2018-07" db="EMBL/GenBank/DDBJ databases">
        <title>Whole genome Sequencing of Pseudoxanthomonas gei KCTC 32298 (T).</title>
        <authorList>
            <person name="Kumar S."/>
            <person name="Bansal K."/>
            <person name="Kaur A."/>
            <person name="Patil P."/>
            <person name="Sharma S."/>
            <person name="Patil P.B."/>
        </authorList>
    </citation>
    <scope>NUCLEOTIDE SEQUENCE [LARGE SCALE GENOMIC DNA]</scope>
    <source>
        <strain evidence="2 3">KCTC 32298</strain>
    </source>
</reference>
<keyword evidence="1" id="KW-0732">Signal</keyword>
<evidence type="ECO:0008006" key="4">
    <source>
        <dbReference type="Google" id="ProtNLM"/>
    </source>
</evidence>
<dbReference type="EMBL" id="QOVG01000001">
    <property type="protein sequence ID" value="NDK37558.1"/>
    <property type="molecule type" value="Genomic_DNA"/>
</dbReference>